<sequence>MASKSIRMKAVQVKSGEETQVIAILKHPMETGTRKDPDNDQPIPAHYITEVLCKHNDTLVLTLYLGPSVSKNPKIKFKFKGGQEGDKVSIAWTDNKGESASGETKIK</sequence>
<dbReference type="Gene3D" id="2.60.40.10">
    <property type="entry name" value="Immunoglobulins"/>
    <property type="match status" value="1"/>
</dbReference>
<feature type="domain" description="Sulphur oxidation protein SoxZ" evidence="1">
    <location>
        <begin position="12"/>
        <end position="104"/>
    </location>
</feature>
<evidence type="ECO:0000313" key="3">
    <source>
        <dbReference type="EMBL" id="VFJ75194.1"/>
    </source>
</evidence>
<accession>A0A450TYQ5</accession>
<dbReference type="InterPro" id="IPR030995">
    <property type="entry name" value="SoxZ"/>
</dbReference>
<dbReference type="EMBL" id="CAADFA010000828">
    <property type="protein sequence ID" value="VFJ75194.1"/>
    <property type="molecule type" value="Genomic_DNA"/>
</dbReference>
<name>A0A450TYQ5_9GAMM</name>
<gene>
    <name evidence="2" type="ORF">BECKFM1743A_GA0114220_108071</name>
    <name evidence="4" type="ORF">BECKFM1743B_GA0114221_108331</name>
    <name evidence="3" type="ORF">BECKFM1743C_GA0114222_108281</name>
</gene>
<evidence type="ECO:0000259" key="1">
    <source>
        <dbReference type="Pfam" id="PF08770"/>
    </source>
</evidence>
<dbReference type="EMBL" id="CAADFL010000833">
    <property type="protein sequence ID" value="VFK22005.1"/>
    <property type="molecule type" value="Genomic_DNA"/>
</dbReference>
<dbReference type="NCBIfam" id="TIGR04490">
    <property type="entry name" value="SoxZ_true"/>
    <property type="match status" value="1"/>
</dbReference>
<dbReference type="SUPFAM" id="SSF81296">
    <property type="entry name" value="E set domains"/>
    <property type="match status" value="1"/>
</dbReference>
<dbReference type="InterPro" id="IPR014880">
    <property type="entry name" value="SoxZ_dom"/>
</dbReference>
<reference evidence="2" key="1">
    <citation type="submission" date="2019-02" db="EMBL/GenBank/DDBJ databases">
        <authorList>
            <person name="Gruber-Vodicka R. H."/>
            <person name="Seah K. B. B."/>
        </authorList>
    </citation>
    <scope>NUCLEOTIDE SEQUENCE</scope>
    <source>
        <strain evidence="2">BECK_BZ163</strain>
        <strain evidence="4">BECK_BZ164</strain>
        <strain evidence="3">BECK_BZ165</strain>
    </source>
</reference>
<evidence type="ECO:0000313" key="4">
    <source>
        <dbReference type="EMBL" id="VFK22005.1"/>
    </source>
</evidence>
<dbReference type="InterPro" id="IPR014756">
    <property type="entry name" value="Ig_E-set"/>
</dbReference>
<proteinExistence type="predicted"/>
<dbReference type="Pfam" id="PF08770">
    <property type="entry name" value="SoxZ"/>
    <property type="match status" value="1"/>
</dbReference>
<organism evidence="2">
    <name type="scientific">Candidatus Kentrum sp. FM</name>
    <dbReference type="NCBI Taxonomy" id="2126340"/>
    <lineage>
        <taxon>Bacteria</taxon>
        <taxon>Pseudomonadati</taxon>
        <taxon>Pseudomonadota</taxon>
        <taxon>Gammaproteobacteria</taxon>
        <taxon>Candidatus Kentrum</taxon>
    </lineage>
</organism>
<dbReference type="InterPro" id="IPR013783">
    <property type="entry name" value="Ig-like_fold"/>
</dbReference>
<dbReference type="AlphaFoldDB" id="A0A450TYQ5"/>
<evidence type="ECO:0000313" key="2">
    <source>
        <dbReference type="EMBL" id="VFJ74993.1"/>
    </source>
</evidence>
<dbReference type="EMBL" id="CAADEZ010000807">
    <property type="protein sequence ID" value="VFJ74993.1"/>
    <property type="molecule type" value="Genomic_DNA"/>
</dbReference>
<protein>
    <submittedName>
        <fullName evidence="2">Sulfur-oxidizing protein SoxZ</fullName>
    </submittedName>
</protein>